<proteinExistence type="predicted"/>
<reference evidence="3" key="1">
    <citation type="journal article" date="2017" name="Nat. Microbiol.">
        <title>Global analysis of biosynthetic gene clusters reveals vast potential of secondary metabolite production in Penicillium species.</title>
        <authorList>
            <person name="Nielsen J.C."/>
            <person name="Grijseels S."/>
            <person name="Prigent S."/>
            <person name="Ji B."/>
            <person name="Dainat J."/>
            <person name="Nielsen K.F."/>
            <person name="Frisvad J.C."/>
            <person name="Workman M."/>
            <person name="Nielsen J."/>
        </authorList>
    </citation>
    <scope>NUCLEOTIDE SEQUENCE [LARGE SCALE GENOMIC DNA]</scope>
    <source>
        <strain evidence="3">IBT 14082</strain>
    </source>
</reference>
<evidence type="ECO:0000313" key="3">
    <source>
        <dbReference type="Proteomes" id="UP000191342"/>
    </source>
</evidence>
<gene>
    <name evidence="2" type="ORF">PENFLA_c062G03516</name>
</gene>
<evidence type="ECO:0000313" key="2">
    <source>
        <dbReference type="EMBL" id="OQE12806.1"/>
    </source>
</evidence>
<organism evidence="2 3">
    <name type="scientific">Penicillium flavigenum</name>
    <dbReference type="NCBI Taxonomy" id="254877"/>
    <lineage>
        <taxon>Eukaryota</taxon>
        <taxon>Fungi</taxon>
        <taxon>Dikarya</taxon>
        <taxon>Ascomycota</taxon>
        <taxon>Pezizomycotina</taxon>
        <taxon>Eurotiomycetes</taxon>
        <taxon>Eurotiomycetidae</taxon>
        <taxon>Eurotiales</taxon>
        <taxon>Aspergillaceae</taxon>
        <taxon>Penicillium</taxon>
    </lineage>
</organism>
<keyword evidence="3" id="KW-1185">Reference proteome</keyword>
<evidence type="ECO:0000256" key="1">
    <source>
        <dbReference type="SAM" id="MobiDB-lite"/>
    </source>
</evidence>
<dbReference type="Proteomes" id="UP000191342">
    <property type="component" value="Unassembled WGS sequence"/>
</dbReference>
<feature type="region of interest" description="Disordered" evidence="1">
    <location>
        <begin position="1"/>
        <end position="45"/>
    </location>
</feature>
<name>A0A1V6SFT6_9EURO</name>
<accession>A0A1V6SFT6</accession>
<dbReference type="EMBL" id="MLQL01000062">
    <property type="protein sequence ID" value="OQE12806.1"/>
    <property type="molecule type" value="Genomic_DNA"/>
</dbReference>
<protein>
    <submittedName>
        <fullName evidence="2">Uncharacterized protein</fullName>
    </submittedName>
</protein>
<sequence length="180" mass="20504">MEDPSKSPEVADGHREAAPCTQISWTEDAPTPSHEVQQPKRDIGKDKMAVDPFQSVLEILKQLEEEDSKLAFQAARLVGLYRRLWESCVSKHVDSQQIEMANEKLRAGNIQLCNEGNHLKHRQDEQVARLHAIDDALDEVWGKLIGVLKVWNERSVERIKLVLDQQGQVHDDSKFVVAHQ</sequence>
<comment type="caution">
    <text evidence="2">The sequence shown here is derived from an EMBL/GenBank/DDBJ whole genome shotgun (WGS) entry which is preliminary data.</text>
</comment>
<feature type="compositionally biased region" description="Basic and acidic residues" evidence="1">
    <location>
        <begin position="1"/>
        <end position="17"/>
    </location>
</feature>
<dbReference type="OrthoDB" id="4323916at2759"/>
<dbReference type="AlphaFoldDB" id="A0A1V6SFT6"/>